<evidence type="ECO:0000313" key="3">
    <source>
        <dbReference type="Proteomes" id="UP001431217"/>
    </source>
</evidence>
<evidence type="ECO:0000256" key="1">
    <source>
        <dbReference type="SAM" id="SignalP"/>
    </source>
</evidence>
<keyword evidence="1" id="KW-0732">Signal</keyword>
<dbReference type="EMBL" id="JAMBEP010000001">
    <property type="protein sequence ID" value="MCL1634749.1"/>
    <property type="molecule type" value="Genomic_DNA"/>
</dbReference>
<dbReference type="RefSeq" id="WP_249473370.1">
    <property type="nucleotide sequence ID" value="NZ_JAMBEP010000001.1"/>
</dbReference>
<gene>
    <name evidence="2" type="ORF">M2650_08915</name>
</gene>
<accession>A0ABT0MIQ4</accession>
<protein>
    <submittedName>
        <fullName evidence="2">Copper resistance protein NlpE N-terminal domain-containing protein</fullName>
    </submittedName>
</protein>
<evidence type="ECO:0000313" key="2">
    <source>
        <dbReference type="EMBL" id="MCL1634749.1"/>
    </source>
</evidence>
<organism evidence="2 3">
    <name type="scientific">Luteimonas galliterrae</name>
    <dbReference type="NCBI Taxonomy" id="2940486"/>
    <lineage>
        <taxon>Bacteria</taxon>
        <taxon>Pseudomonadati</taxon>
        <taxon>Pseudomonadota</taxon>
        <taxon>Gammaproteobacteria</taxon>
        <taxon>Lysobacterales</taxon>
        <taxon>Lysobacteraceae</taxon>
        <taxon>Luteimonas</taxon>
    </lineage>
</organism>
<dbReference type="Gene3D" id="2.40.128.640">
    <property type="match status" value="1"/>
</dbReference>
<feature type="signal peptide" evidence="1">
    <location>
        <begin position="1"/>
        <end position="21"/>
    </location>
</feature>
<name>A0ABT0MIQ4_9GAMM</name>
<dbReference type="InterPro" id="IPR007298">
    <property type="entry name" value="Cu-R_lipoprotein_NlpE"/>
</dbReference>
<dbReference type="Proteomes" id="UP001431217">
    <property type="component" value="Unassembled WGS sequence"/>
</dbReference>
<proteinExistence type="predicted"/>
<dbReference type="Pfam" id="PF04170">
    <property type="entry name" value="NlpE"/>
    <property type="match status" value="1"/>
</dbReference>
<comment type="caution">
    <text evidence="2">The sequence shown here is derived from an EMBL/GenBank/DDBJ whole genome shotgun (WGS) entry which is preliminary data.</text>
</comment>
<reference evidence="2 3" key="1">
    <citation type="submission" date="2022-05" db="EMBL/GenBank/DDBJ databases">
        <title>Luteimonas sp. SX5, whole genome shotgun sequencing project.</title>
        <authorList>
            <person name="Zhao G."/>
            <person name="Shen L."/>
        </authorList>
    </citation>
    <scope>NUCLEOTIDE SEQUENCE [LARGE SCALE GENOMIC DNA]</scope>
    <source>
        <strain evidence="2 3">SX5</strain>
    </source>
</reference>
<sequence length="145" mass="15851">MTPRLAWLLCLLLAGWLPACSRDTPAPAAALPPFDRDGRIGWRGVLACADCDGIDTTLALSRSGERREYLLVETYLTADGGERFVEQGRWRQQGDALIRLQAVDGGERVYALQADGGLQPRDARGRRFALRDDDVLTPLPASTGL</sequence>
<keyword evidence="3" id="KW-1185">Reference proteome</keyword>
<feature type="chain" id="PRO_5045208143" evidence="1">
    <location>
        <begin position="22"/>
        <end position="145"/>
    </location>
</feature>